<comment type="caution">
    <text evidence="1">The sequence shown here is derived from an EMBL/GenBank/DDBJ whole genome shotgun (WGS) entry which is preliminary data.</text>
</comment>
<name>A0A2P6SNE8_ROSCH</name>
<organism evidence="1 2">
    <name type="scientific">Rosa chinensis</name>
    <name type="common">China rose</name>
    <dbReference type="NCBI Taxonomy" id="74649"/>
    <lineage>
        <taxon>Eukaryota</taxon>
        <taxon>Viridiplantae</taxon>
        <taxon>Streptophyta</taxon>
        <taxon>Embryophyta</taxon>
        <taxon>Tracheophyta</taxon>
        <taxon>Spermatophyta</taxon>
        <taxon>Magnoliopsida</taxon>
        <taxon>eudicotyledons</taxon>
        <taxon>Gunneridae</taxon>
        <taxon>Pentapetalae</taxon>
        <taxon>rosids</taxon>
        <taxon>fabids</taxon>
        <taxon>Rosales</taxon>
        <taxon>Rosaceae</taxon>
        <taxon>Rosoideae</taxon>
        <taxon>Rosoideae incertae sedis</taxon>
        <taxon>Rosa</taxon>
    </lineage>
</organism>
<keyword evidence="2" id="KW-1185">Reference proteome</keyword>
<proteinExistence type="predicted"/>
<dbReference type="Proteomes" id="UP000238479">
    <property type="component" value="Chromosome 1"/>
</dbReference>
<dbReference type="Gramene" id="PRQ60207">
    <property type="protein sequence ID" value="PRQ60207"/>
    <property type="gene ID" value="RchiOBHm_Chr1g0378661"/>
</dbReference>
<gene>
    <name evidence="1" type="ORF">RchiOBHm_Chr1g0378661</name>
</gene>
<dbReference type="EMBL" id="PDCK01000039">
    <property type="protein sequence ID" value="PRQ60207.1"/>
    <property type="molecule type" value="Genomic_DNA"/>
</dbReference>
<dbReference type="AlphaFoldDB" id="A0A2P6SNE8"/>
<reference evidence="1 2" key="1">
    <citation type="journal article" date="2018" name="Nat. Genet.">
        <title>The Rosa genome provides new insights in the design of modern roses.</title>
        <authorList>
            <person name="Bendahmane M."/>
        </authorList>
    </citation>
    <scope>NUCLEOTIDE SEQUENCE [LARGE SCALE GENOMIC DNA]</scope>
    <source>
        <strain evidence="2">cv. Old Blush</strain>
    </source>
</reference>
<evidence type="ECO:0000313" key="1">
    <source>
        <dbReference type="EMBL" id="PRQ60207.1"/>
    </source>
</evidence>
<evidence type="ECO:0000313" key="2">
    <source>
        <dbReference type="Proteomes" id="UP000238479"/>
    </source>
</evidence>
<protein>
    <submittedName>
        <fullName evidence="1">Putative transcription factor interactor and regulator CCHC(Zn) family</fullName>
    </submittedName>
</protein>
<accession>A0A2P6SNE8</accession>
<sequence length="135" mass="15247">MFSAYLPGEKLLGQMKTNDAGESYLRMGDYVFVYVKDSKKEEIREEEEAEDGCPICLGDHFNLECPWRDNVPPGQQVGRLYDIKCKGCGKWGLACCAEGGLAVLRRCGHCFDFGHWGDVCPDYKYMPLSAFPNYP</sequence>